<comment type="caution">
    <text evidence="2">The sequence shown here is derived from an EMBL/GenBank/DDBJ whole genome shotgun (WGS) entry which is preliminary data.</text>
</comment>
<dbReference type="Proteomes" id="UP001515480">
    <property type="component" value="Unassembled WGS sequence"/>
</dbReference>
<feature type="compositionally biased region" description="Polar residues" evidence="1">
    <location>
        <begin position="517"/>
        <end position="526"/>
    </location>
</feature>
<gene>
    <name evidence="2" type="ORF">AB1Y20_014704</name>
</gene>
<evidence type="ECO:0000256" key="1">
    <source>
        <dbReference type="SAM" id="MobiDB-lite"/>
    </source>
</evidence>
<name>A0AB34IE83_PRYPA</name>
<sequence length="536" mass="59302">MAQDHPPVEKAFKRGDRVQVFYRTNADPGGYFPVPNLAAGCLRPRFGRTDGWIDATVEADWPPVDAGGGGGAERYPSVKIRHVHPHWSNRHGERLNPDADSDMVVWMSADDVRPRGAAAGVSLSVLVVRWGGEQTQFNVEQWGRASASVSDEYISCFLDETLYEHLGPDYEVFTAFVQSGADMAKLMAPPIAAAMTGRHRCGAYFLWPVMATDGECDQSGMVHQEEYFAAVRGFEASGIPTRFPHPSQLYQMLLSKEWQTQACLLPRFHVPPVTTVNRASVVADPLRAARSALDALEEIRSLRYGGADQEPACIKPGEGEVRKGVVKLGYAWEAAHVRLFRGEKQLALALHGLATEQGSESCSVFVQDFCRNQFEMRLFVVRGEVAHIVYSNFENVDVDGYCRDFVKKSRGDAINDWLSGDAQAMDQAEKKCKKMVKQWLTWLRCQSSEPIAAIRMDMLISRAHDGSVEVHTLELTECGFSMLAWPEGPQTVFGALLASCFEDTGPTEAARLPSLTKRATPSSVESAQKPGKREKN</sequence>
<reference evidence="2 3" key="1">
    <citation type="journal article" date="2024" name="Science">
        <title>Giant polyketide synthase enzymes in the biosynthesis of giant marine polyether toxins.</title>
        <authorList>
            <person name="Fallon T.R."/>
            <person name="Shende V.V."/>
            <person name="Wierzbicki I.H."/>
            <person name="Pendleton A.L."/>
            <person name="Watervoot N.F."/>
            <person name="Auber R.P."/>
            <person name="Gonzalez D.J."/>
            <person name="Wisecaver J.H."/>
            <person name="Moore B.S."/>
        </authorList>
    </citation>
    <scope>NUCLEOTIDE SEQUENCE [LARGE SCALE GENOMIC DNA]</scope>
    <source>
        <strain evidence="2 3">12B1</strain>
    </source>
</reference>
<proteinExistence type="predicted"/>
<accession>A0AB34IE83</accession>
<evidence type="ECO:0000313" key="2">
    <source>
        <dbReference type="EMBL" id="KAL1496077.1"/>
    </source>
</evidence>
<protein>
    <submittedName>
        <fullName evidence="2">Uncharacterized protein</fullName>
    </submittedName>
</protein>
<dbReference type="EMBL" id="JBGBPQ010000030">
    <property type="protein sequence ID" value="KAL1496077.1"/>
    <property type="molecule type" value="Genomic_DNA"/>
</dbReference>
<keyword evidence="3" id="KW-1185">Reference proteome</keyword>
<dbReference type="AlphaFoldDB" id="A0AB34IE83"/>
<evidence type="ECO:0000313" key="3">
    <source>
        <dbReference type="Proteomes" id="UP001515480"/>
    </source>
</evidence>
<organism evidence="2 3">
    <name type="scientific">Prymnesium parvum</name>
    <name type="common">Toxic golden alga</name>
    <dbReference type="NCBI Taxonomy" id="97485"/>
    <lineage>
        <taxon>Eukaryota</taxon>
        <taxon>Haptista</taxon>
        <taxon>Haptophyta</taxon>
        <taxon>Prymnesiophyceae</taxon>
        <taxon>Prymnesiales</taxon>
        <taxon>Prymnesiaceae</taxon>
        <taxon>Prymnesium</taxon>
    </lineage>
</organism>
<feature type="region of interest" description="Disordered" evidence="1">
    <location>
        <begin position="510"/>
        <end position="536"/>
    </location>
</feature>